<dbReference type="EMBL" id="JAAIUW010000007">
    <property type="protein sequence ID" value="KAF7824953.1"/>
    <property type="molecule type" value="Genomic_DNA"/>
</dbReference>
<evidence type="ECO:0000313" key="3">
    <source>
        <dbReference type="EMBL" id="KAF7824953.1"/>
    </source>
</evidence>
<organism evidence="3 4">
    <name type="scientific">Senna tora</name>
    <dbReference type="NCBI Taxonomy" id="362788"/>
    <lineage>
        <taxon>Eukaryota</taxon>
        <taxon>Viridiplantae</taxon>
        <taxon>Streptophyta</taxon>
        <taxon>Embryophyta</taxon>
        <taxon>Tracheophyta</taxon>
        <taxon>Spermatophyta</taxon>
        <taxon>Magnoliopsida</taxon>
        <taxon>eudicotyledons</taxon>
        <taxon>Gunneridae</taxon>
        <taxon>Pentapetalae</taxon>
        <taxon>rosids</taxon>
        <taxon>fabids</taxon>
        <taxon>Fabales</taxon>
        <taxon>Fabaceae</taxon>
        <taxon>Caesalpinioideae</taxon>
        <taxon>Cassia clade</taxon>
        <taxon>Senna</taxon>
    </lineage>
</organism>
<keyword evidence="1" id="KW-0175">Coiled coil</keyword>
<keyword evidence="4" id="KW-1185">Reference proteome</keyword>
<sequence length="332" mass="36577">MGTILNSSRVLPPFSAKSFASSSTFRSQRSFFAPRFPSLRCRSGSEENGSGNDGSNFKDAVSGMVDEQVQELLSKEENRVLLDGLEEASRRVEIAKRELALIQEQELAAKRFRDYVNQLESQASEIAECQREISEAKAMVEEAERTLSQNMDGPEGGNTFMWSTSEEIDRDKERWESVKAASISALVGTLAGLPICLTQVSNFTELILPLAINFISSALFGVTFRYAVRRNLDDVQLKTGTAAAFGVVKEEYNLFRTNLETNFGVGLATLGGGPVLELNLESFLSHALDGVVYVSENLLVFVFAAVSLDYCFKTRLLSPFPIDRSVSSDNSK</sequence>
<accession>A0A834TM92</accession>
<feature type="coiled-coil region" evidence="1">
    <location>
        <begin position="78"/>
        <end position="146"/>
    </location>
</feature>
<dbReference type="Proteomes" id="UP000634136">
    <property type="component" value="Unassembled WGS sequence"/>
</dbReference>
<keyword evidence="2" id="KW-1133">Transmembrane helix</keyword>
<reference evidence="3" key="1">
    <citation type="submission" date="2020-09" db="EMBL/GenBank/DDBJ databases">
        <title>Genome-Enabled Discovery of Anthraquinone Biosynthesis in Senna tora.</title>
        <authorList>
            <person name="Kang S.-H."/>
            <person name="Pandey R.P."/>
            <person name="Lee C.-M."/>
            <person name="Sim J.-S."/>
            <person name="Jeong J.-T."/>
            <person name="Choi B.-S."/>
            <person name="Jung M."/>
            <person name="Ginzburg D."/>
            <person name="Zhao K."/>
            <person name="Won S.Y."/>
            <person name="Oh T.-J."/>
            <person name="Yu Y."/>
            <person name="Kim N.-H."/>
            <person name="Lee O.R."/>
            <person name="Lee T.-H."/>
            <person name="Bashyal P."/>
            <person name="Kim T.-S."/>
            <person name="Lee W.-H."/>
            <person name="Kawkins C."/>
            <person name="Kim C.-K."/>
            <person name="Kim J.S."/>
            <person name="Ahn B.O."/>
            <person name="Rhee S.Y."/>
            <person name="Sohng J.K."/>
        </authorList>
    </citation>
    <scope>NUCLEOTIDE SEQUENCE</scope>
    <source>
        <tissue evidence="3">Leaf</tissue>
    </source>
</reference>
<keyword evidence="2" id="KW-0812">Transmembrane</keyword>
<dbReference type="AlphaFoldDB" id="A0A834TM92"/>
<dbReference type="PANTHER" id="PTHR36383">
    <property type="entry name" value="OS09G0529350 PROTEIN"/>
    <property type="match status" value="1"/>
</dbReference>
<dbReference type="PANTHER" id="PTHR36383:SF1">
    <property type="entry name" value="PROTEIN, PUTATIVE-RELATED"/>
    <property type="match status" value="1"/>
</dbReference>
<dbReference type="OrthoDB" id="198474at2759"/>
<gene>
    <name evidence="3" type="ORF">G2W53_023097</name>
</gene>
<comment type="caution">
    <text evidence="3">The sequence shown here is derived from an EMBL/GenBank/DDBJ whole genome shotgun (WGS) entry which is preliminary data.</text>
</comment>
<evidence type="ECO:0000256" key="1">
    <source>
        <dbReference type="SAM" id="Coils"/>
    </source>
</evidence>
<feature type="transmembrane region" description="Helical" evidence="2">
    <location>
        <begin position="206"/>
        <end position="228"/>
    </location>
</feature>
<protein>
    <submittedName>
        <fullName evidence="3">Homer protein</fullName>
    </submittedName>
</protein>
<name>A0A834TM92_9FABA</name>
<keyword evidence="2" id="KW-0472">Membrane</keyword>
<feature type="transmembrane region" description="Helical" evidence="2">
    <location>
        <begin position="180"/>
        <end position="200"/>
    </location>
</feature>
<evidence type="ECO:0000313" key="4">
    <source>
        <dbReference type="Proteomes" id="UP000634136"/>
    </source>
</evidence>
<proteinExistence type="predicted"/>
<evidence type="ECO:0000256" key="2">
    <source>
        <dbReference type="SAM" id="Phobius"/>
    </source>
</evidence>